<sequence length="248" mass="26701">MSLLDIIEPLNRRSAAEHVAERILRQIGAGTLRAGDKLPTEHELAAVMQVSRPVIREALRGLSILGVVESRQGGRCYVTDLTPARLVAPLQMVIPLDDDAVDALYEARIAIEGELLRLGTPQAGPAIARLERMVASGYEMAGDPVGFRIVDLEFHRALMGLAGNPFLERAAQSLYELGMEYRRVASEISGVVARSAAEHDAIVAALKRGEAEAAVEALRVHLGSIRRTTVEAMRIVGRNTPAGDTPGT</sequence>
<evidence type="ECO:0000313" key="6">
    <source>
        <dbReference type="Proteomes" id="UP001242480"/>
    </source>
</evidence>
<dbReference type="InterPro" id="IPR036390">
    <property type="entry name" value="WH_DNA-bd_sf"/>
</dbReference>
<evidence type="ECO:0000256" key="3">
    <source>
        <dbReference type="ARBA" id="ARBA00023163"/>
    </source>
</evidence>
<dbReference type="SMART" id="SM00345">
    <property type="entry name" value="HTH_GNTR"/>
    <property type="match status" value="1"/>
</dbReference>
<evidence type="ECO:0000313" key="5">
    <source>
        <dbReference type="EMBL" id="MDQ0467065.1"/>
    </source>
</evidence>
<gene>
    <name evidence="5" type="ORF">QO011_000060</name>
</gene>
<evidence type="ECO:0000259" key="4">
    <source>
        <dbReference type="PROSITE" id="PS50949"/>
    </source>
</evidence>
<keyword evidence="1" id="KW-0805">Transcription regulation</keyword>
<keyword evidence="6" id="KW-1185">Reference proteome</keyword>
<dbReference type="SUPFAM" id="SSF48008">
    <property type="entry name" value="GntR ligand-binding domain-like"/>
    <property type="match status" value="1"/>
</dbReference>
<reference evidence="5 6" key="1">
    <citation type="submission" date="2023-07" db="EMBL/GenBank/DDBJ databases">
        <title>Genomic Encyclopedia of Type Strains, Phase IV (KMG-IV): sequencing the most valuable type-strain genomes for metagenomic binning, comparative biology and taxonomic classification.</title>
        <authorList>
            <person name="Goeker M."/>
        </authorList>
    </citation>
    <scope>NUCLEOTIDE SEQUENCE [LARGE SCALE GENOMIC DNA]</scope>
    <source>
        <strain evidence="5 6">DSM 19619</strain>
    </source>
</reference>
<accession>A0ABU0IYH5</accession>
<dbReference type="Gene3D" id="1.10.10.10">
    <property type="entry name" value="Winged helix-like DNA-binding domain superfamily/Winged helix DNA-binding domain"/>
    <property type="match status" value="1"/>
</dbReference>
<dbReference type="SMART" id="SM00895">
    <property type="entry name" value="FCD"/>
    <property type="match status" value="1"/>
</dbReference>
<name>A0ABU0IYH5_9HYPH</name>
<protein>
    <submittedName>
        <fullName evidence="5">GntR family transcriptional repressor for pyruvate dehydrogenase complex</fullName>
    </submittedName>
</protein>
<dbReference type="Gene3D" id="1.20.120.530">
    <property type="entry name" value="GntR ligand-binding domain-like"/>
    <property type="match status" value="1"/>
</dbReference>
<dbReference type="InterPro" id="IPR000524">
    <property type="entry name" value="Tscrpt_reg_HTH_GntR"/>
</dbReference>
<feature type="domain" description="HTH gntR-type" evidence="4">
    <location>
        <begin position="13"/>
        <end position="81"/>
    </location>
</feature>
<evidence type="ECO:0000256" key="1">
    <source>
        <dbReference type="ARBA" id="ARBA00023015"/>
    </source>
</evidence>
<dbReference type="EMBL" id="JAUSVX010000001">
    <property type="protein sequence ID" value="MDQ0467065.1"/>
    <property type="molecule type" value="Genomic_DNA"/>
</dbReference>
<evidence type="ECO:0000256" key="2">
    <source>
        <dbReference type="ARBA" id="ARBA00023125"/>
    </source>
</evidence>
<dbReference type="InterPro" id="IPR011711">
    <property type="entry name" value="GntR_C"/>
</dbReference>
<dbReference type="RefSeq" id="WP_307266235.1">
    <property type="nucleotide sequence ID" value="NZ_JAUSVX010000001.1"/>
</dbReference>
<dbReference type="InterPro" id="IPR008920">
    <property type="entry name" value="TF_FadR/GntR_C"/>
</dbReference>
<comment type="caution">
    <text evidence="5">The sequence shown here is derived from an EMBL/GenBank/DDBJ whole genome shotgun (WGS) entry which is preliminary data.</text>
</comment>
<dbReference type="CDD" id="cd07377">
    <property type="entry name" value="WHTH_GntR"/>
    <property type="match status" value="1"/>
</dbReference>
<dbReference type="PANTHER" id="PTHR43537:SF5">
    <property type="entry name" value="UXU OPERON TRANSCRIPTIONAL REGULATOR"/>
    <property type="match status" value="1"/>
</dbReference>
<dbReference type="PROSITE" id="PS50949">
    <property type="entry name" value="HTH_GNTR"/>
    <property type="match status" value="1"/>
</dbReference>
<dbReference type="SUPFAM" id="SSF46785">
    <property type="entry name" value="Winged helix' DNA-binding domain"/>
    <property type="match status" value="1"/>
</dbReference>
<organism evidence="5 6">
    <name type="scientific">Labrys wisconsinensis</name>
    <dbReference type="NCBI Taxonomy" id="425677"/>
    <lineage>
        <taxon>Bacteria</taxon>
        <taxon>Pseudomonadati</taxon>
        <taxon>Pseudomonadota</taxon>
        <taxon>Alphaproteobacteria</taxon>
        <taxon>Hyphomicrobiales</taxon>
        <taxon>Xanthobacteraceae</taxon>
        <taxon>Labrys</taxon>
    </lineage>
</organism>
<keyword evidence="5" id="KW-0670">Pyruvate</keyword>
<dbReference type="Pfam" id="PF07729">
    <property type="entry name" value="FCD"/>
    <property type="match status" value="1"/>
</dbReference>
<dbReference type="PRINTS" id="PR00035">
    <property type="entry name" value="HTHGNTR"/>
</dbReference>
<proteinExistence type="predicted"/>
<dbReference type="PANTHER" id="PTHR43537">
    <property type="entry name" value="TRANSCRIPTIONAL REGULATOR, GNTR FAMILY"/>
    <property type="match status" value="1"/>
</dbReference>
<dbReference type="InterPro" id="IPR036388">
    <property type="entry name" value="WH-like_DNA-bd_sf"/>
</dbReference>
<dbReference type="Pfam" id="PF00392">
    <property type="entry name" value="GntR"/>
    <property type="match status" value="1"/>
</dbReference>
<keyword evidence="2" id="KW-0238">DNA-binding</keyword>
<dbReference type="Proteomes" id="UP001242480">
    <property type="component" value="Unassembled WGS sequence"/>
</dbReference>
<keyword evidence="3" id="KW-0804">Transcription</keyword>